<gene>
    <name evidence="6" type="ORF">VKT23_008978</name>
</gene>
<feature type="domain" description="Metallo-beta-lactamase" evidence="5">
    <location>
        <begin position="32"/>
        <end position="250"/>
    </location>
</feature>
<evidence type="ECO:0000256" key="4">
    <source>
        <dbReference type="ARBA" id="ARBA00022833"/>
    </source>
</evidence>
<keyword evidence="3" id="KW-0378">Hydrolase</keyword>
<comment type="similarity">
    <text evidence="1">Belongs to the metallo-beta-lactamase superfamily. Glyoxalase II family.</text>
</comment>
<dbReference type="Pfam" id="PF00753">
    <property type="entry name" value="Lactamase_B"/>
    <property type="match status" value="1"/>
</dbReference>
<dbReference type="PANTHER" id="PTHR23131:SF0">
    <property type="entry name" value="ENDORIBONUCLEASE LACTB2"/>
    <property type="match status" value="1"/>
</dbReference>
<dbReference type="InterPro" id="IPR047921">
    <property type="entry name" value="LACTB2-like_MBL-fold"/>
</dbReference>
<sequence length="350" mass="38831">MEKLEILASITRLSPNVVRVLGQNPGKFQLQGTNTYIVGKTNPYMLIDTGEGKEEYIPVLESALRETAPLKNQDEPHISDIVISHWHHDHVGGLPAVLSLLRKLWDEGKHPTPFKPPRLHKFSFPPNEEPERSIVSSIIDTLPAGSFTPNPEGKAFYDLHDSQVLGMETTAMRVLHTPGHTVDSICLFIPDDKALYTADSILGQGTAVFEDLSAYMTSLQKMLDFNTGPIDVDIYTAANAPTYNVLYPGHGPVVSDGAKLIETYIKHRLEREKQVLQVLESPPPNVQAAGEQGSGKWTTWEVVSKIYAEYPENLWLPAAHGIDLHMKKLEKDGVVKRFGGEGVETVWAKL</sequence>
<dbReference type="InterPro" id="IPR041516">
    <property type="entry name" value="LACTB2_WH"/>
</dbReference>
<name>A0ABR1JM82_9AGAR</name>
<dbReference type="Proteomes" id="UP001498398">
    <property type="component" value="Unassembled WGS sequence"/>
</dbReference>
<keyword evidence="7" id="KW-1185">Reference proteome</keyword>
<dbReference type="SUPFAM" id="SSF56281">
    <property type="entry name" value="Metallo-hydrolase/oxidoreductase"/>
    <property type="match status" value="1"/>
</dbReference>
<evidence type="ECO:0000259" key="5">
    <source>
        <dbReference type="SMART" id="SM00849"/>
    </source>
</evidence>
<keyword evidence="4" id="KW-0862">Zinc</keyword>
<evidence type="ECO:0000313" key="7">
    <source>
        <dbReference type="Proteomes" id="UP001498398"/>
    </source>
</evidence>
<evidence type="ECO:0000313" key="6">
    <source>
        <dbReference type="EMBL" id="KAK7461049.1"/>
    </source>
</evidence>
<dbReference type="InterPro" id="IPR036866">
    <property type="entry name" value="RibonucZ/Hydroxyglut_hydro"/>
</dbReference>
<dbReference type="InterPro" id="IPR001279">
    <property type="entry name" value="Metallo-B-lactamas"/>
</dbReference>
<comment type="caution">
    <text evidence="6">The sequence shown here is derived from an EMBL/GenBank/DDBJ whole genome shotgun (WGS) entry which is preliminary data.</text>
</comment>
<protein>
    <recommendedName>
        <fullName evidence="5">Metallo-beta-lactamase domain-containing protein</fullName>
    </recommendedName>
</protein>
<keyword evidence="2" id="KW-0479">Metal-binding</keyword>
<dbReference type="PANTHER" id="PTHR23131">
    <property type="entry name" value="ENDORIBONUCLEASE LACTB2"/>
    <property type="match status" value="1"/>
</dbReference>
<dbReference type="CDD" id="cd07722">
    <property type="entry name" value="LACTB2-like_MBL-fold"/>
    <property type="match status" value="1"/>
</dbReference>
<evidence type="ECO:0000256" key="3">
    <source>
        <dbReference type="ARBA" id="ARBA00022801"/>
    </source>
</evidence>
<dbReference type="Gene3D" id="3.60.15.10">
    <property type="entry name" value="Ribonuclease Z/Hydroxyacylglutathione hydrolase-like"/>
    <property type="match status" value="1"/>
</dbReference>
<evidence type="ECO:0000256" key="1">
    <source>
        <dbReference type="ARBA" id="ARBA00006759"/>
    </source>
</evidence>
<proteinExistence type="inferred from homology"/>
<organism evidence="6 7">
    <name type="scientific">Marasmiellus scandens</name>
    <dbReference type="NCBI Taxonomy" id="2682957"/>
    <lineage>
        <taxon>Eukaryota</taxon>
        <taxon>Fungi</taxon>
        <taxon>Dikarya</taxon>
        <taxon>Basidiomycota</taxon>
        <taxon>Agaricomycotina</taxon>
        <taxon>Agaricomycetes</taxon>
        <taxon>Agaricomycetidae</taxon>
        <taxon>Agaricales</taxon>
        <taxon>Marasmiineae</taxon>
        <taxon>Omphalotaceae</taxon>
        <taxon>Marasmiellus</taxon>
    </lineage>
</organism>
<accession>A0ABR1JM82</accession>
<dbReference type="EMBL" id="JBANRG010000014">
    <property type="protein sequence ID" value="KAK7461049.1"/>
    <property type="molecule type" value="Genomic_DNA"/>
</dbReference>
<dbReference type="SMART" id="SM00849">
    <property type="entry name" value="Lactamase_B"/>
    <property type="match status" value="1"/>
</dbReference>
<dbReference type="InterPro" id="IPR036388">
    <property type="entry name" value="WH-like_DNA-bd_sf"/>
</dbReference>
<evidence type="ECO:0000256" key="2">
    <source>
        <dbReference type="ARBA" id="ARBA00022723"/>
    </source>
</evidence>
<dbReference type="Pfam" id="PF17778">
    <property type="entry name" value="WHD_BLACT"/>
    <property type="match status" value="1"/>
</dbReference>
<dbReference type="Gene3D" id="1.10.10.10">
    <property type="entry name" value="Winged helix-like DNA-binding domain superfamily/Winged helix DNA-binding domain"/>
    <property type="match status" value="1"/>
</dbReference>
<dbReference type="InterPro" id="IPR050662">
    <property type="entry name" value="Sec-metab_biosynth-thioest"/>
</dbReference>
<reference evidence="6 7" key="1">
    <citation type="submission" date="2024-01" db="EMBL/GenBank/DDBJ databases">
        <title>A draft genome for the cacao thread blight pathogen Marasmiellus scandens.</title>
        <authorList>
            <person name="Baruah I.K."/>
            <person name="Leung J."/>
            <person name="Bukari Y."/>
            <person name="Amoako-Attah I."/>
            <person name="Meinhardt L.W."/>
            <person name="Bailey B.A."/>
            <person name="Cohen S.P."/>
        </authorList>
    </citation>
    <scope>NUCLEOTIDE SEQUENCE [LARGE SCALE GENOMIC DNA]</scope>
    <source>
        <strain evidence="6 7">GH-19</strain>
    </source>
</reference>